<dbReference type="PANTHER" id="PTHR30294">
    <property type="entry name" value="MEMBRANE COMPONENT OF ABC TRANSPORTER YHHJ-RELATED"/>
    <property type="match status" value="1"/>
</dbReference>
<proteinExistence type="inferred from homology"/>
<evidence type="ECO:0000256" key="3">
    <source>
        <dbReference type="ARBA" id="ARBA00022448"/>
    </source>
</evidence>
<dbReference type="AlphaFoldDB" id="A0A5B8SVX4"/>
<keyword evidence="4" id="KW-1003">Cell membrane</keyword>
<comment type="subcellular location">
    <subcellularLocation>
        <location evidence="1">Cell membrane</location>
        <topology evidence="1">Multi-pass membrane protein</topology>
    </subcellularLocation>
</comment>
<evidence type="ECO:0000256" key="2">
    <source>
        <dbReference type="ARBA" id="ARBA00007783"/>
    </source>
</evidence>
<dbReference type="Gene3D" id="3.40.1710.10">
    <property type="entry name" value="abc type-2 transporter like domain"/>
    <property type="match status" value="1"/>
</dbReference>
<dbReference type="GO" id="GO:0140359">
    <property type="term" value="F:ABC-type transporter activity"/>
    <property type="evidence" value="ECO:0007669"/>
    <property type="project" value="InterPro"/>
</dbReference>
<keyword evidence="6 8" id="KW-1133">Transmembrane helix</keyword>
<comment type="similarity">
    <text evidence="2">Belongs to the ABC-2 integral membrane protein family.</text>
</comment>
<keyword evidence="7 8" id="KW-0472">Membrane</keyword>
<dbReference type="EMBL" id="CP042382">
    <property type="protein sequence ID" value="QEA40561.1"/>
    <property type="molecule type" value="Genomic_DNA"/>
</dbReference>
<name>A0A5B8SVX4_9GAMM</name>
<keyword evidence="11" id="KW-1185">Reference proteome</keyword>
<evidence type="ECO:0000256" key="6">
    <source>
        <dbReference type="ARBA" id="ARBA00022989"/>
    </source>
</evidence>
<dbReference type="OrthoDB" id="9808686at2"/>
<organism evidence="10 11">
    <name type="scientific">Pistricoccus aurantiacus</name>
    <dbReference type="NCBI Taxonomy" id="1883414"/>
    <lineage>
        <taxon>Bacteria</taxon>
        <taxon>Pseudomonadati</taxon>
        <taxon>Pseudomonadota</taxon>
        <taxon>Gammaproteobacteria</taxon>
        <taxon>Oceanospirillales</taxon>
        <taxon>Halomonadaceae</taxon>
        <taxon>Pistricoccus</taxon>
    </lineage>
</organism>
<dbReference type="Pfam" id="PF12698">
    <property type="entry name" value="ABC2_membrane_3"/>
    <property type="match status" value="1"/>
</dbReference>
<keyword evidence="3" id="KW-0813">Transport</keyword>
<evidence type="ECO:0000313" key="10">
    <source>
        <dbReference type="EMBL" id="QEA40561.1"/>
    </source>
</evidence>
<dbReference type="InterPro" id="IPR047817">
    <property type="entry name" value="ABC2_TM_bact-type"/>
</dbReference>
<evidence type="ECO:0000256" key="1">
    <source>
        <dbReference type="ARBA" id="ARBA00004651"/>
    </source>
</evidence>
<feature type="transmembrane region" description="Helical" evidence="8">
    <location>
        <begin position="182"/>
        <end position="205"/>
    </location>
</feature>
<feature type="transmembrane region" description="Helical" evidence="8">
    <location>
        <begin position="353"/>
        <end position="371"/>
    </location>
</feature>
<dbReference type="Proteomes" id="UP000321272">
    <property type="component" value="Chromosome"/>
</dbReference>
<reference evidence="10 11" key="1">
    <citation type="submission" date="2019-06" db="EMBL/GenBank/DDBJ databases">
        <title>Genome analyses of bacteria isolated from kimchi.</title>
        <authorList>
            <person name="Lee S."/>
            <person name="Ahn S."/>
            <person name="Roh S."/>
        </authorList>
    </citation>
    <scope>NUCLEOTIDE SEQUENCE [LARGE SCALE GENOMIC DNA]</scope>
    <source>
        <strain evidence="10 11">CBA4606</strain>
    </source>
</reference>
<feature type="transmembrane region" description="Helical" evidence="8">
    <location>
        <begin position="263"/>
        <end position="285"/>
    </location>
</feature>
<sequence length="376" mass="42014">MWERIYRMMIKEFIQVLRDPRMRFLIFVTPVVQLIVFGFAVTTDVEHIKTAVLDMDRSAESRALADQFTSSGYFDIIARPESPDALGELLDRTVVVAAIQIDRGFADDLAAGRQTEIQVLIDGTDSNTGTVAMDYAQRITGAFSRKRLDASMTQQEQAAAPSGLVELRSRAWYNPDLKSRYYNVPGVVAVILLMTSLLLTSMAIVREREIGTMEQLMVTPIRPMELILGKTLPFVMISYLDLVVVMLVAVYGFGIPIRGSGLLLLFGAGLYLMSTIGVGLFISTVSKTQQQALMASFFFFLPATLLSGFMFPIENMPTLAQWITYINPLRYFLVIIRDVFLKGSGMDLLWPQFLAQGALGLILLTGSALRFRKRID</sequence>
<feature type="domain" description="ABC transmembrane type-2" evidence="9">
    <location>
        <begin position="141"/>
        <end position="374"/>
    </location>
</feature>
<dbReference type="InterPro" id="IPR013525">
    <property type="entry name" value="ABC2_TM"/>
</dbReference>
<dbReference type="KEGG" id="paur:FGL86_16735"/>
<dbReference type="PANTHER" id="PTHR30294:SF29">
    <property type="entry name" value="MULTIDRUG ABC TRANSPORTER PERMEASE YBHS-RELATED"/>
    <property type="match status" value="1"/>
</dbReference>
<dbReference type="InterPro" id="IPR051449">
    <property type="entry name" value="ABC-2_transporter_component"/>
</dbReference>
<evidence type="ECO:0000256" key="5">
    <source>
        <dbReference type="ARBA" id="ARBA00022692"/>
    </source>
</evidence>
<evidence type="ECO:0000256" key="7">
    <source>
        <dbReference type="ARBA" id="ARBA00023136"/>
    </source>
</evidence>
<feature type="transmembrane region" description="Helical" evidence="8">
    <location>
        <begin position="21"/>
        <end position="41"/>
    </location>
</feature>
<dbReference type="PROSITE" id="PS51012">
    <property type="entry name" value="ABC_TM2"/>
    <property type="match status" value="1"/>
</dbReference>
<keyword evidence="5 8" id="KW-0812">Transmembrane</keyword>
<protein>
    <submittedName>
        <fullName evidence="10">ABC transporter permease</fullName>
    </submittedName>
</protein>
<evidence type="ECO:0000256" key="8">
    <source>
        <dbReference type="SAM" id="Phobius"/>
    </source>
</evidence>
<accession>A0A5B8SVX4</accession>
<feature type="transmembrane region" description="Helical" evidence="8">
    <location>
        <begin position="226"/>
        <end position="251"/>
    </location>
</feature>
<dbReference type="GO" id="GO:0005886">
    <property type="term" value="C:plasma membrane"/>
    <property type="evidence" value="ECO:0007669"/>
    <property type="project" value="UniProtKB-SubCell"/>
</dbReference>
<evidence type="ECO:0000256" key="4">
    <source>
        <dbReference type="ARBA" id="ARBA00022475"/>
    </source>
</evidence>
<gene>
    <name evidence="10" type="ORF">FGL86_16735</name>
</gene>
<evidence type="ECO:0000259" key="9">
    <source>
        <dbReference type="PROSITE" id="PS51012"/>
    </source>
</evidence>
<evidence type="ECO:0000313" key="11">
    <source>
        <dbReference type="Proteomes" id="UP000321272"/>
    </source>
</evidence>
<feature type="transmembrane region" description="Helical" evidence="8">
    <location>
        <begin position="292"/>
        <end position="313"/>
    </location>
</feature>